<evidence type="ECO:0000313" key="6">
    <source>
        <dbReference type="EMBL" id="GCL65490.1"/>
    </source>
</evidence>
<gene>
    <name evidence="6" type="ORF">AQPW35_45710</name>
</gene>
<organism evidence="6 7">
    <name type="scientific">Pseudaquabacterium pictum</name>
    <dbReference type="NCBI Taxonomy" id="2315236"/>
    <lineage>
        <taxon>Bacteria</taxon>
        <taxon>Pseudomonadati</taxon>
        <taxon>Pseudomonadota</taxon>
        <taxon>Betaproteobacteria</taxon>
        <taxon>Burkholderiales</taxon>
        <taxon>Sphaerotilaceae</taxon>
        <taxon>Pseudaquabacterium</taxon>
    </lineage>
</organism>
<name>A0A480AX44_9BURK</name>
<comment type="subcellular location">
    <subcellularLocation>
        <location evidence="1">Cytoplasm</location>
    </subcellularLocation>
</comment>
<dbReference type="GO" id="GO:0046872">
    <property type="term" value="F:metal ion binding"/>
    <property type="evidence" value="ECO:0007669"/>
    <property type="project" value="UniProtKB-KW"/>
</dbReference>
<evidence type="ECO:0000313" key="7">
    <source>
        <dbReference type="Proteomes" id="UP000301751"/>
    </source>
</evidence>
<sequence length="162" mass="17996">MPPNITAQAKALIEHIQMRYHEGHRRTLPDLLALAAAAEEHGVGDGLANALAAIGHALEQHMFKEEMRLFPMMEQGGNTLIGRLIEDLHREHVDHEAAMNELRARLRLLNGTYCTDPALQKLVRGVDDLAHELAQHIRAEDEELFPLFSASHAPASNAAFHP</sequence>
<evidence type="ECO:0000256" key="3">
    <source>
        <dbReference type="ARBA" id="ARBA00022723"/>
    </source>
</evidence>
<dbReference type="InterPro" id="IPR019903">
    <property type="entry name" value="RIC_family"/>
</dbReference>
<dbReference type="EMBL" id="BJCL01000017">
    <property type="protein sequence ID" value="GCL65490.1"/>
    <property type="molecule type" value="Genomic_DNA"/>
</dbReference>
<reference evidence="7" key="1">
    <citation type="submission" date="2019-03" db="EMBL/GenBank/DDBJ databases">
        <title>Aquabacterium pictum sp.nov., the first bacteriochlorophyll a-containing freshwater bacterium in the genus Aquabacterium of the class Betaproteobacteria.</title>
        <authorList>
            <person name="Hirose S."/>
            <person name="Tank M."/>
            <person name="Hara E."/>
            <person name="Tamaki H."/>
            <person name="Takaichi S."/>
            <person name="Haruta S."/>
            <person name="Hanada S."/>
        </authorList>
    </citation>
    <scope>NUCLEOTIDE SEQUENCE [LARGE SCALE GENOMIC DNA]</scope>
    <source>
        <strain evidence="7">W35</strain>
    </source>
</reference>
<dbReference type="PANTHER" id="PTHR36438">
    <property type="entry name" value="IRON-SULFUR CLUSTER REPAIR PROTEIN YTFE"/>
    <property type="match status" value="1"/>
</dbReference>
<dbReference type="PANTHER" id="PTHR36438:SF1">
    <property type="entry name" value="IRON-SULFUR CLUSTER REPAIR PROTEIN YTFE"/>
    <property type="match status" value="1"/>
</dbReference>
<dbReference type="GO" id="GO:0005737">
    <property type="term" value="C:cytoplasm"/>
    <property type="evidence" value="ECO:0007669"/>
    <property type="project" value="UniProtKB-SubCell"/>
</dbReference>
<dbReference type="Gene3D" id="1.20.120.520">
    <property type="entry name" value="nmb1532 protein domain like"/>
    <property type="match status" value="1"/>
</dbReference>
<protein>
    <recommendedName>
        <fullName evidence="5">Hemerythrin-like domain-containing protein</fullName>
    </recommendedName>
</protein>
<keyword evidence="4" id="KW-0408">Iron</keyword>
<dbReference type="Pfam" id="PF01814">
    <property type="entry name" value="Hemerythrin"/>
    <property type="match status" value="1"/>
</dbReference>
<evidence type="ECO:0000256" key="4">
    <source>
        <dbReference type="ARBA" id="ARBA00023004"/>
    </source>
</evidence>
<keyword evidence="2" id="KW-0963">Cytoplasm</keyword>
<comment type="caution">
    <text evidence="6">The sequence shown here is derived from an EMBL/GenBank/DDBJ whole genome shotgun (WGS) entry which is preliminary data.</text>
</comment>
<dbReference type="InterPro" id="IPR012312">
    <property type="entry name" value="Hemerythrin-like"/>
</dbReference>
<dbReference type="RefSeq" id="WP_137735202.1">
    <property type="nucleotide sequence ID" value="NZ_BJCL01000017.1"/>
</dbReference>
<dbReference type="Proteomes" id="UP000301751">
    <property type="component" value="Unassembled WGS sequence"/>
</dbReference>
<evidence type="ECO:0000256" key="1">
    <source>
        <dbReference type="ARBA" id="ARBA00004496"/>
    </source>
</evidence>
<accession>A0A480AX44</accession>
<evidence type="ECO:0000259" key="5">
    <source>
        <dbReference type="Pfam" id="PF01814"/>
    </source>
</evidence>
<feature type="domain" description="Hemerythrin-like" evidence="5">
    <location>
        <begin position="15"/>
        <end position="147"/>
    </location>
</feature>
<dbReference type="OrthoDB" id="9797132at2"/>
<proteinExistence type="predicted"/>
<keyword evidence="7" id="KW-1185">Reference proteome</keyword>
<keyword evidence="3" id="KW-0479">Metal-binding</keyword>
<dbReference type="AlphaFoldDB" id="A0A480AX44"/>
<evidence type="ECO:0000256" key="2">
    <source>
        <dbReference type="ARBA" id="ARBA00022490"/>
    </source>
</evidence>